<dbReference type="EMBL" id="GGEC01012370">
    <property type="protein sequence ID" value="MBW92853.1"/>
    <property type="molecule type" value="Transcribed_RNA"/>
</dbReference>
<keyword evidence="1" id="KW-0732">Signal</keyword>
<name>A0A2P2JHA1_RHIMU</name>
<sequence length="56" mass="6333">MGTISATTLLLCLVNLDMRYVKCINIQTFYLGIAFSILEQTKDKCCRFNRPASLSI</sequence>
<feature type="signal peptide" evidence="1">
    <location>
        <begin position="1"/>
        <end position="23"/>
    </location>
</feature>
<organism evidence="2">
    <name type="scientific">Rhizophora mucronata</name>
    <name type="common">Asiatic mangrove</name>
    <dbReference type="NCBI Taxonomy" id="61149"/>
    <lineage>
        <taxon>Eukaryota</taxon>
        <taxon>Viridiplantae</taxon>
        <taxon>Streptophyta</taxon>
        <taxon>Embryophyta</taxon>
        <taxon>Tracheophyta</taxon>
        <taxon>Spermatophyta</taxon>
        <taxon>Magnoliopsida</taxon>
        <taxon>eudicotyledons</taxon>
        <taxon>Gunneridae</taxon>
        <taxon>Pentapetalae</taxon>
        <taxon>rosids</taxon>
        <taxon>fabids</taxon>
        <taxon>Malpighiales</taxon>
        <taxon>Rhizophoraceae</taxon>
        <taxon>Rhizophora</taxon>
    </lineage>
</organism>
<dbReference type="AlphaFoldDB" id="A0A2P2JHA1"/>
<accession>A0A2P2JHA1</accession>
<feature type="chain" id="PRO_5015179210" evidence="1">
    <location>
        <begin position="24"/>
        <end position="56"/>
    </location>
</feature>
<reference evidence="2" key="1">
    <citation type="submission" date="2018-02" db="EMBL/GenBank/DDBJ databases">
        <title>Rhizophora mucronata_Transcriptome.</title>
        <authorList>
            <person name="Meera S.P."/>
            <person name="Sreeshan A."/>
            <person name="Augustine A."/>
        </authorList>
    </citation>
    <scope>NUCLEOTIDE SEQUENCE</scope>
    <source>
        <tissue evidence="2">Leaf</tissue>
    </source>
</reference>
<dbReference type="GO" id="GO:0005840">
    <property type="term" value="C:ribosome"/>
    <property type="evidence" value="ECO:0007669"/>
    <property type="project" value="UniProtKB-KW"/>
</dbReference>
<protein>
    <submittedName>
        <fullName evidence="2">60S ribosomal protein L17-2-like isoform X1</fullName>
    </submittedName>
</protein>
<keyword evidence="2" id="KW-0689">Ribosomal protein</keyword>
<proteinExistence type="predicted"/>
<keyword evidence="2" id="KW-0687">Ribonucleoprotein</keyword>
<evidence type="ECO:0000313" key="2">
    <source>
        <dbReference type="EMBL" id="MBW92853.1"/>
    </source>
</evidence>
<evidence type="ECO:0000256" key="1">
    <source>
        <dbReference type="SAM" id="SignalP"/>
    </source>
</evidence>